<reference evidence="1" key="1">
    <citation type="journal article" date="2014" name="Int. J. Syst. Evol. Microbiol.">
        <title>Complete genome sequence of Corynebacterium casei LMG S-19264T (=DSM 44701T), isolated from a smear-ripened cheese.</title>
        <authorList>
            <consortium name="US DOE Joint Genome Institute (JGI-PGF)"/>
            <person name="Walter F."/>
            <person name="Albersmeier A."/>
            <person name="Kalinowski J."/>
            <person name="Ruckert C."/>
        </authorList>
    </citation>
    <scope>NUCLEOTIDE SEQUENCE</scope>
    <source>
        <strain evidence="1">CGMCC 1.15880</strain>
    </source>
</reference>
<dbReference type="Gene3D" id="2.40.10.180">
    <property type="entry name" value="Phage tail proteins"/>
    <property type="match status" value="1"/>
</dbReference>
<dbReference type="Pfam" id="PF05354">
    <property type="entry name" value="Phage_attach"/>
    <property type="match status" value="1"/>
</dbReference>
<keyword evidence="2" id="KW-1185">Reference proteome</keyword>
<dbReference type="GO" id="GO:0019068">
    <property type="term" value="P:virion assembly"/>
    <property type="evidence" value="ECO:0007669"/>
    <property type="project" value="InterPro"/>
</dbReference>
<dbReference type="EMBL" id="BMKA01000003">
    <property type="protein sequence ID" value="GGA23948.1"/>
    <property type="molecule type" value="Genomic_DNA"/>
</dbReference>
<sequence length="110" mass="11731">MQGPFLGVAAALAGAFGGPVTLHHGTAQARDVVAVFRQVPRRVDGHNGVEIETLVPVLRAPRSELVDLSEGDLIDPKDGQIYRFLFLEESASPASDALVTAQLEEVPDDE</sequence>
<gene>
    <name evidence="1" type="ORF">GCM10011498_26110</name>
</gene>
<name>A0A916VRB0_9RHOB</name>
<proteinExistence type="predicted"/>
<dbReference type="RefSeq" id="WP_188676027.1">
    <property type="nucleotide sequence ID" value="NZ_BMKA01000003.1"/>
</dbReference>
<comment type="caution">
    <text evidence="1">The sequence shown here is derived from an EMBL/GenBank/DDBJ whole genome shotgun (WGS) entry which is preliminary data.</text>
</comment>
<organism evidence="1 2">
    <name type="scientific">Neptunicoccus cionae</name>
    <dbReference type="NCBI Taxonomy" id="2035344"/>
    <lineage>
        <taxon>Bacteria</taxon>
        <taxon>Pseudomonadati</taxon>
        <taxon>Pseudomonadota</taxon>
        <taxon>Alphaproteobacteria</taxon>
        <taxon>Rhodobacterales</taxon>
        <taxon>Paracoccaceae</taxon>
        <taxon>Neptunicoccus</taxon>
    </lineage>
</organism>
<reference evidence="1" key="2">
    <citation type="submission" date="2020-09" db="EMBL/GenBank/DDBJ databases">
        <authorList>
            <person name="Sun Q."/>
            <person name="Zhou Y."/>
        </authorList>
    </citation>
    <scope>NUCLEOTIDE SEQUENCE</scope>
    <source>
        <strain evidence="1">CGMCC 1.15880</strain>
    </source>
</reference>
<dbReference type="InterPro" id="IPR008018">
    <property type="entry name" value="Phage_tail_attach_FII"/>
</dbReference>
<dbReference type="Proteomes" id="UP000628017">
    <property type="component" value="Unassembled WGS sequence"/>
</dbReference>
<dbReference type="InterPro" id="IPR053734">
    <property type="entry name" value="Phage_Head-Tail_Connect_sf"/>
</dbReference>
<evidence type="ECO:0000313" key="1">
    <source>
        <dbReference type="EMBL" id="GGA23948.1"/>
    </source>
</evidence>
<protein>
    <submittedName>
        <fullName evidence="1">Uncharacterized protein</fullName>
    </submittedName>
</protein>
<dbReference type="AlphaFoldDB" id="A0A916VRB0"/>
<accession>A0A916VRB0</accession>
<evidence type="ECO:0000313" key="2">
    <source>
        <dbReference type="Proteomes" id="UP000628017"/>
    </source>
</evidence>